<sequence length="341" mass="35691">MTEDFLSSCTSGGCGAKIAASDLSSYLRALPHSQDPSLLVGFSSGDDAAVYQTAEDQAVVSTLDFFSPMVEDPYVFGTIAAANALSDVYAMGGKAIMALNVTCFPERLPKEMLGQILAGGAAKVQEAGAALAGGHSIYDHEPKYGLAVTGLVDPRKLIHNDTPETGDTLILTKALGVGIILAADRAKVGDAAATQAAIASMQRLNKYATDKFPAYQIHACTDITGFGLLAHGLEMAGTDHTLVLDTEELPILPKALDFANDYLVTAGGQRNREQIGDKVALSNVPFGLQEILFDPQTSGGLLISVATEDAADLLAAIQVDDPVARIVGLVTDREENPITLL</sequence>
<dbReference type="Pfam" id="PF02769">
    <property type="entry name" value="AIRS_C"/>
    <property type="match status" value="1"/>
</dbReference>
<feature type="domain" description="PurM-like N-terminal" evidence="10">
    <location>
        <begin position="45"/>
        <end position="152"/>
    </location>
</feature>
<dbReference type="GO" id="GO:0004756">
    <property type="term" value="F:selenide, water dikinase activity"/>
    <property type="evidence" value="ECO:0007669"/>
    <property type="project" value="UniProtKB-EC"/>
</dbReference>
<dbReference type="EC" id="2.7.9.3" evidence="9"/>
<protein>
    <recommendedName>
        <fullName evidence="9">Selenide, water dikinase</fullName>
        <ecNumber evidence="9">2.7.9.3</ecNumber>
    </recommendedName>
    <alternativeName>
        <fullName evidence="9">Selenium donor protein</fullName>
    </alternativeName>
    <alternativeName>
        <fullName evidence="9">Selenophosphate synthase</fullName>
    </alternativeName>
</protein>
<keyword evidence="2 9" id="KW-0808">Transferase</keyword>
<evidence type="ECO:0000256" key="6">
    <source>
        <dbReference type="ARBA" id="ARBA00022840"/>
    </source>
</evidence>
<dbReference type="InterPro" id="IPR004536">
    <property type="entry name" value="SPS/SelD"/>
</dbReference>
<dbReference type="SUPFAM" id="SSF55326">
    <property type="entry name" value="PurM N-terminal domain-like"/>
    <property type="match status" value="1"/>
</dbReference>
<feature type="domain" description="PurM-like C-terminal" evidence="11">
    <location>
        <begin position="165"/>
        <end position="335"/>
    </location>
</feature>
<gene>
    <name evidence="9 12" type="primary">selD</name>
    <name evidence="12" type="ORF">ACFQ5M_01905</name>
</gene>
<feature type="active site" evidence="9">
    <location>
        <position position="14"/>
    </location>
</feature>
<evidence type="ECO:0000256" key="9">
    <source>
        <dbReference type="HAMAP-Rule" id="MF_00625"/>
    </source>
</evidence>
<comment type="similarity">
    <text evidence="1 9">Belongs to the selenophosphate synthase 1 family. Class I subfamily.</text>
</comment>
<dbReference type="RefSeq" id="WP_125712606.1">
    <property type="nucleotide sequence ID" value="NZ_JBHTOP010000002.1"/>
</dbReference>
<name>A0ABW4J4I6_9LACO</name>
<keyword evidence="6 9" id="KW-0067">ATP-binding</keyword>
<dbReference type="Gene3D" id="3.30.1330.10">
    <property type="entry name" value="PurM-like, N-terminal domain"/>
    <property type="match status" value="1"/>
</dbReference>
<dbReference type="NCBIfam" id="TIGR00476">
    <property type="entry name" value="selD"/>
    <property type="match status" value="1"/>
</dbReference>
<comment type="function">
    <text evidence="9">Synthesizes selenophosphate from selenide and ATP.</text>
</comment>
<evidence type="ECO:0000256" key="8">
    <source>
        <dbReference type="ARBA" id="ARBA00023266"/>
    </source>
</evidence>
<dbReference type="Pfam" id="PF00586">
    <property type="entry name" value="AIRS"/>
    <property type="match status" value="1"/>
</dbReference>
<dbReference type="InterPro" id="IPR016188">
    <property type="entry name" value="PurM-like_N"/>
</dbReference>
<evidence type="ECO:0000313" key="12">
    <source>
        <dbReference type="EMBL" id="MFD1670845.1"/>
    </source>
</evidence>
<organism evidence="12 13">
    <name type="scientific">Agrilactobacillus yilanensis</name>
    <dbReference type="NCBI Taxonomy" id="2485997"/>
    <lineage>
        <taxon>Bacteria</taxon>
        <taxon>Bacillati</taxon>
        <taxon>Bacillota</taxon>
        <taxon>Bacilli</taxon>
        <taxon>Lactobacillales</taxon>
        <taxon>Lactobacillaceae</taxon>
        <taxon>Agrilactobacillus</taxon>
    </lineage>
</organism>
<comment type="subunit">
    <text evidence="9">Homodimer.</text>
</comment>
<dbReference type="PANTHER" id="PTHR10256">
    <property type="entry name" value="SELENIDE, WATER DIKINASE"/>
    <property type="match status" value="1"/>
</dbReference>
<dbReference type="InterPro" id="IPR023061">
    <property type="entry name" value="SelD_I"/>
</dbReference>
<accession>A0ABW4J4I6</accession>
<feature type="site" description="Important for catalytic activity" evidence="9">
    <location>
        <position position="17"/>
    </location>
</feature>
<feature type="binding site" description="in other chain" evidence="9">
    <location>
        <position position="87"/>
    </location>
    <ligand>
        <name>ATP</name>
        <dbReference type="ChEBI" id="CHEBI:30616"/>
        <note>ligand shared between dimeric partners</note>
    </ligand>
</feature>
<comment type="caution">
    <text evidence="12">The sequence shown here is derived from an EMBL/GenBank/DDBJ whole genome shotgun (WGS) entry which is preliminary data.</text>
</comment>
<keyword evidence="7 9" id="KW-0460">Magnesium</keyword>
<dbReference type="Proteomes" id="UP001597267">
    <property type="component" value="Unassembled WGS sequence"/>
</dbReference>
<evidence type="ECO:0000256" key="7">
    <source>
        <dbReference type="ARBA" id="ARBA00022842"/>
    </source>
</evidence>
<evidence type="ECO:0000313" key="13">
    <source>
        <dbReference type="Proteomes" id="UP001597267"/>
    </source>
</evidence>
<evidence type="ECO:0000256" key="4">
    <source>
        <dbReference type="ARBA" id="ARBA00022741"/>
    </source>
</evidence>
<dbReference type="NCBIfam" id="NF002098">
    <property type="entry name" value="PRK00943.1"/>
    <property type="match status" value="1"/>
</dbReference>
<feature type="binding site" evidence="9">
    <location>
        <position position="222"/>
    </location>
    <ligand>
        <name>Mg(2+)</name>
        <dbReference type="ChEBI" id="CHEBI:18420"/>
    </ligand>
</feature>
<evidence type="ECO:0000256" key="2">
    <source>
        <dbReference type="ARBA" id="ARBA00022679"/>
    </source>
</evidence>
<evidence type="ECO:0000259" key="10">
    <source>
        <dbReference type="Pfam" id="PF00586"/>
    </source>
</evidence>
<feature type="binding site" description="in other chain" evidence="9">
    <location>
        <position position="64"/>
    </location>
    <ligand>
        <name>ATP</name>
        <dbReference type="ChEBI" id="CHEBI:30616"/>
        <note>ligand shared between dimeric partners</note>
    </ligand>
</feature>
<comment type="cofactor">
    <cofactor evidence="9">
        <name>Mg(2+)</name>
        <dbReference type="ChEBI" id="CHEBI:18420"/>
    </cofactor>
    <text evidence="9">Binds 1 Mg(2+) ion per monomer.</text>
</comment>
<feature type="binding site" evidence="9">
    <location>
        <begin position="134"/>
        <end position="136"/>
    </location>
    <ligand>
        <name>ATP</name>
        <dbReference type="ChEBI" id="CHEBI:30616"/>
        <note>ligand shared between dimeric partners</note>
    </ligand>
</feature>
<proteinExistence type="inferred from homology"/>
<feature type="binding site" description="in other chain" evidence="9">
    <location>
        <position position="17"/>
    </location>
    <ligand>
        <name>ATP</name>
        <dbReference type="ChEBI" id="CHEBI:30616"/>
        <note>ligand shared between dimeric partners</note>
    </ligand>
</feature>
<dbReference type="SUPFAM" id="SSF56042">
    <property type="entry name" value="PurM C-terminal domain-like"/>
    <property type="match status" value="1"/>
</dbReference>
<keyword evidence="3 9" id="KW-0479">Metal-binding</keyword>
<feature type="binding site" evidence="9">
    <location>
        <position position="47"/>
    </location>
    <ligand>
        <name>Mg(2+)</name>
        <dbReference type="ChEBI" id="CHEBI:18420"/>
    </ligand>
</feature>
<keyword evidence="4 9" id="KW-0547">Nucleotide-binding</keyword>
<keyword evidence="13" id="KW-1185">Reference proteome</keyword>
<feature type="binding site" evidence="9">
    <location>
        <position position="87"/>
    </location>
    <ligand>
        <name>Mg(2+)</name>
        <dbReference type="ChEBI" id="CHEBI:18420"/>
    </ligand>
</feature>
<dbReference type="CDD" id="cd02195">
    <property type="entry name" value="SelD"/>
    <property type="match status" value="1"/>
</dbReference>
<dbReference type="Gene3D" id="3.90.650.10">
    <property type="entry name" value="PurM-like C-terminal domain"/>
    <property type="match status" value="1"/>
</dbReference>
<evidence type="ECO:0000256" key="5">
    <source>
        <dbReference type="ARBA" id="ARBA00022777"/>
    </source>
</evidence>
<dbReference type="PIRSF" id="PIRSF036407">
    <property type="entry name" value="Selenphspht_syn"/>
    <property type="match status" value="1"/>
</dbReference>
<evidence type="ECO:0000256" key="1">
    <source>
        <dbReference type="ARBA" id="ARBA00008026"/>
    </source>
</evidence>
<dbReference type="InterPro" id="IPR036921">
    <property type="entry name" value="PurM-like_N_sf"/>
</dbReference>
<feature type="binding site" description="in other chain" evidence="9">
    <location>
        <begin position="44"/>
        <end position="46"/>
    </location>
    <ligand>
        <name>ATP</name>
        <dbReference type="ChEBI" id="CHEBI:30616"/>
        <note>ligand shared between dimeric partners</note>
    </ligand>
</feature>
<dbReference type="InterPro" id="IPR036676">
    <property type="entry name" value="PurM-like_C_sf"/>
</dbReference>
<dbReference type="EMBL" id="JBHTOP010000002">
    <property type="protein sequence ID" value="MFD1670845.1"/>
    <property type="molecule type" value="Genomic_DNA"/>
</dbReference>
<keyword evidence="5 9" id="KW-0418">Kinase</keyword>
<keyword evidence="8 9" id="KW-0711">Selenium</keyword>
<evidence type="ECO:0000256" key="3">
    <source>
        <dbReference type="ARBA" id="ARBA00022723"/>
    </source>
</evidence>
<evidence type="ECO:0000259" key="11">
    <source>
        <dbReference type="Pfam" id="PF02769"/>
    </source>
</evidence>
<comment type="catalytic activity">
    <reaction evidence="9">
        <text>hydrogenselenide + ATP + H2O = selenophosphate + AMP + phosphate + 2 H(+)</text>
        <dbReference type="Rhea" id="RHEA:18737"/>
        <dbReference type="ChEBI" id="CHEBI:15377"/>
        <dbReference type="ChEBI" id="CHEBI:15378"/>
        <dbReference type="ChEBI" id="CHEBI:16144"/>
        <dbReference type="ChEBI" id="CHEBI:29317"/>
        <dbReference type="ChEBI" id="CHEBI:30616"/>
        <dbReference type="ChEBI" id="CHEBI:43474"/>
        <dbReference type="ChEBI" id="CHEBI:456215"/>
        <dbReference type="EC" id="2.7.9.3"/>
    </reaction>
</comment>
<dbReference type="PANTHER" id="PTHR10256:SF0">
    <property type="entry name" value="INACTIVE SELENIDE, WATER DIKINASE-LIKE PROTEIN-RELATED"/>
    <property type="match status" value="1"/>
</dbReference>
<dbReference type="HAMAP" id="MF_00625">
    <property type="entry name" value="SelD"/>
    <property type="match status" value="1"/>
</dbReference>
<reference evidence="13" key="1">
    <citation type="journal article" date="2019" name="Int. J. Syst. Evol. Microbiol.">
        <title>The Global Catalogue of Microorganisms (GCM) 10K type strain sequencing project: providing services to taxonomists for standard genome sequencing and annotation.</title>
        <authorList>
            <consortium name="The Broad Institute Genomics Platform"/>
            <consortium name="The Broad Institute Genome Sequencing Center for Infectious Disease"/>
            <person name="Wu L."/>
            <person name="Ma J."/>
        </authorList>
    </citation>
    <scope>NUCLEOTIDE SEQUENCE [LARGE SCALE GENOMIC DNA]</scope>
    <source>
        <strain evidence="13">CCM 8896</strain>
    </source>
</reference>
<dbReference type="InterPro" id="IPR010918">
    <property type="entry name" value="PurM-like_C_dom"/>
</dbReference>